<proteinExistence type="predicted"/>
<gene>
    <name evidence="1" type="ORF">CALMAC_LOCUS6457</name>
</gene>
<name>A0A653C653_CALMS</name>
<dbReference type="AlphaFoldDB" id="A0A653C653"/>
<organism evidence="1 2">
    <name type="scientific">Callosobruchus maculatus</name>
    <name type="common">Southern cowpea weevil</name>
    <name type="synonym">Pulse bruchid</name>
    <dbReference type="NCBI Taxonomy" id="64391"/>
    <lineage>
        <taxon>Eukaryota</taxon>
        <taxon>Metazoa</taxon>
        <taxon>Ecdysozoa</taxon>
        <taxon>Arthropoda</taxon>
        <taxon>Hexapoda</taxon>
        <taxon>Insecta</taxon>
        <taxon>Pterygota</taxon>
        <taxon>Neoptera</taxon>
        <taxon>Endopterygota</taxon>
        <taxon>Coleoptera</taxon>
        <taxon>Polyphaga</taxon>
        <taxon>Cucujiformia</taxon>
        <taxon>Chrysomeloidea</taxon>
        <taxon>Chrysomelidae</taxon>
        <taxon>Bruchinae</taxon>
        <taxon>Bruchini</taxon>
        <taxon>Callosobruchus</taxon>
    </lineage>
</organism>
<reference evidence="1 2" key="1">
    <citation type="submission" date="2019-01" db="EMBL/GenBank/DDBJ databases">
        <authorList>
            <person name="Sayadi A."/>
        </authorList>
    </citation>
    <scope>NUCLEOTIDE SEQUENCE [LARGE SCALE GENOMIC DNA]</scope>
</reference>
<sequence length="69" mass="7580">MEISSQSILKVSQPLSSRTGSRIVLSLQNAILAWKRESSENCEENEGGCAEDWRAGNLAVGRFKPNLLC</sequence>
<dbReference type="EMBL" id="CAACVG010007021">
    <property type="protein sequence ID" value="VEN43266.1"/>
    <property type="molecule type" value="Genomic_DNA"/>
</dbReference>
<protein>
    <submittedName>
        <fullName evidence="1">Uncharacterized protein</fullName>
    </submittedName>
</protein>
<keyword evidence="2" id="KW-1185">Reference proteome</keyword>
<evidence type="ECO:0000313" key="2">
    <source>
        <dbReference type="Proteomes" id="UP000410492"/>
    </source>
</evidence>
<accession>A0A653C653</accession>
<evidence type="ECO:0000313" key="1">
    <source>
        <dbReference type="EMBL" id="VEN43266.1"/>
    </source>
</evidence>
<dbReference type="Proteomes" id="UP000410492">
    <property type="component" value="Unassembled WGS sequence"/>
</dbReference>